<organism evidence="4 5">
    <name type="scientific">Coptis chinensis</name>
    <dbReference type="NCBI Taxonomy" id="261450"/>
    <lineage>
        <taxon>Eukaryota</taxon>
        <taxon>Viridiplantae</taxon>
        <taxon>Streptophyta</taxon>
        <taxon>Embryophyta</taxon>
        <taxon>Tracheophyta</taxon>
        <taxon>Spermatophyta</taxon>
        <taxon>Magnoliopsida</taxon>
        <taxon>Ranunculales</taxon>
        <taxon>Ranunculaceae</taxon>
        <taxon>Coptidoideae</taxon>
        <taxon>Coptis</taxon>
    </lineage>
</organism>
<dbReference type="PANTHER" id="PTHR31861">
    <property type="entry name" value="OS10G0507500 PROTEIN"/>
    <property type="match status" value="1"/>
</dbReference>
<sequence>MGGHGGLNILPQKSWNVYNFDNREKVKKDEEAAAKEDQIKREQSRKRDTEFRIHKLKLAKGLQPDTTDSVSITTESNNNHINLFQGIKVFPFLLSENKEDDSEEGFKRKKLKKQEEGKKKEKVVVSAEDDKYRLGYGIVGKGVKAPWYVSLPVKEGDGSCSLDVKKEEKKKKKLGKKTLEELRDERLKREKREKERELALLRERNKRKR</sequence>
<reference evidence="4 5" key="1">
    <citation type="submission" date="2020-10" db="EMBL/GenBank/DDBJ databases">
        <title>The Coptis chinensis genome and diversification of protoberbering-type alkaloids.</title>
        <authorList>
            <person name="Wang B."/>
            <person name="Shu S."/>
            <person name="Song C."/>
            <person name="Liu Y."/>
        </authorList>
    </citation>
    <scope>NUCLEOTIDE SEQUENCE [LARGE SCALE GENOMIC DNA]</scope>
    <source>
        <strain evidence="4">HL-2020</strain>
        <tissue evidence="4">Leaf</tissue>
    </source>
</reference>
<comment type="caution">
    <text evidence="4">The sequence shown here is derived from an EMBL/GenBank/DDBJ whole genome shotgun (WGS) entry which is preliminary data.</text>
</comment>
<dbReference type="EMBL" id="JADFTS010000003">
    <property type="protein sequence ID" value="KAF9617643.1"/>
    <property type="molecule type" value="Genomic_DNA"/>
</dbReference>
<feature type="compositionally biased region" description="Basic and acidic residues" evidence="2">
    <location>
        <begin position="113"/>
        <end position="122"/>
    </location>
</feature>
<dbReference type="AlphaFoldDB" id="A0A835IJD1"/>
<dbReference type="PANTHER" id="PTHR31861:SF15">
    <property type="entry name" value="DUF577 DOMAIN-CONTAINING PROTEIN"/>
    <property type="match status" value="1"/>
</dbReference>
<feature type="domain" description="CBF1-interacting co-repressor CIR N-terminal" evidence="3">
    <location>
        <begin position="14"/>
        <end position="50"/>
    </location>
</feature>
<dbReference type="SMART" id="SM01083">
    <property type="entry name" value="Cir_N"/>
    <property type="match status" value="1"/>
</dbReference>
<feature type="region of interest" description="Disordered" evidence="2">
    <location>
        <begin position="28"/>
        <end position="48"/>
    </location>
</feature>
<feature type="region of interest" description="Disordered" evidence="2">
    <location>
        <begin position="99"/>
        <end position="122"/>
    </location>
</feature>
<accession>A0A835IJD1</accession>
<dbReference type="OrthoDB" id="2159131at2759"/>
<evidence type="ECO:0000259" key="3">
    <source>
        <dbReference type="SMART" id="SM01083"/>
    </source>
</evidence>
<evidence type="ECO:0000313" key="5">
    <source>
        <dbReference type="Proteomes" id="UP000631114"/>
    </source>
</evidence>
<keyword evidence="5" id="KW-1185">Reference proteome</keyword>
<dbReference type="Proteomes" id="UP000631114">
    <property type="component" value="Unassembled WGS sequence"/>
</dbReference>
<name>A0A835IJD1_9MAGN</name>
<evidence type="ECO:0000256" key="1">
    <source>
        <dbReference type="SAM" id="Coils"/>
    </source>
</evidence>
<evidence type="ECO:0000256" key="2">
    <source>
        <dbReference type="SAM" id="MobiDB-lite"/>
    </source>
</evidence>
<proteinExistence type="predicted"/>
<protein>
    <recommendedName>
        <fullName evidence="3">CBF1-interacting co-repressor CIR N-terminal domain-containing protein</fullName>
    </recommendedName>
</protein>
<keyword evidence="1" id="KW-0175">Coiled coil</keyword>
<evidence type="ECO:0000313" key="4">
    <source>
        <dbReference type="EMBL" id="KAF9617643.1"/>
    </source>
</evidence>
<feature type="coiled-coil region" evidence="1">
    <location>
        <begin position="165"/>
        <end position="204"/>
    </location>
</feature>
<gene>
    <name evidence="4" type="ORF">IFM89_037706</name>
</gene>
<dbReference type="InterPro" id="IPR019339">
    <property type="entry name" value="CIR_N_dom"/>
</dbReference>